<keyword evidence="4 7" id="KW-0812">Transmembrane</keyword>
<dbReference type="EMBL" id="FMUI01000006">
    <property type="protein sequence ID" value="SCX51263.1"/>
    <property type="molecule type" value="Genomic_DNA"/>
</dbReference>
<evidence type="ECO:0000256" key="7">
    <source>
        <dbReference type="RuleBase" id="RU362070"/>
    </source>
</evidence>
<evidence type="ECO:0000313" key="9">
    <source>
        <dbReference type="Proteomes" id="UP000183569"/>
    </source>
</evidence>
<sequence length="217" mass="24085">MDIQQINPAALALFIAALTLLPLLMIISTSFLKISVVLLIVRNALGIQQVPGNMVIYSISLAATLFIMGPVFNEMTQRVRQISPDKIDVAAIYAHYPTVIAPLQNFLQRNIDVDTHVRLTEAAKKLWKDQASNPITRDNPALILSAFVLSELQSGFKIGFLIYIPFLVIDLVVSTVLMALGMQMVAPMFIAVPLKLLLFVLIEGWGRLLEGLFYSYI</sequence>
<gene>
    <name evidence="8" type="ORF">SAMN02927897_02425</name>
</gene>
<comment type="caution">
    <text evidence="8">The sequence shown here is derived from an EMBL/GenBank/DDBJ whole genome shotgun (WGS) entry which is preliminary data.</text>
</comment>
<evidence type="ECO:0000256" key="2">
    <source>
        <dbReference type="ARBA" id="ARBA00006257"/>
    </source>
</evidence>
<protein>
    <submittedName>
        <fullName evidence="8">Type III secretion protein R</fullName>
    </submittedName>
</protein>
<evidence type="ECO:0000256" key="5">
    <source>
        <dbReference type="ARBA" id="ARBA00022989"/>
    </source>
</evidence>
<accession>A0A1G4YCU5</accession>
<evidence type="ECO:0000313" key="8">
    <source>
        <dbReference type="EMBL" id="SCX51263.1"/>
    </source>
</evidence>
<dbReference type="Pfam" id="PF00813">
    <property type="entry name" value="FliP"/>
    <property type="match status" value="1"/>
</dbReference>
<comment type="subcellular location">
    <subcellularLocation>
        <location evidence="1">Cell membrane</location>
        <topology evidence="1">Multi-pass membrane protein</topology>
    </subcellularLocation>
</comment>
<dbReference type="PANTHER" id="PTHR30587">
    <property type="entry name" value="FLAGELLAR BIOSYNTHETIC PROTEIN FLIP"/>
    <property type="match status" value="1"/>
</dbReference>
<dbReference type="Proteomes" id="UP000183569">
    <property type="component" value="Unassembled WGS sequence"/>
</dbReference>
<dbReference type="GO" id="GO:0009306">
    <property type="term" value="P:protein secretion"/>
    <property type="evidence" value="ECO:0007669"/>
    <property type="project" value="UniProtKB-UniRule"/>
</dbReference>
<keyword evidence="6 7" id="KW-0472">Membrane</keyword>
<dbReference type="RefSeq" id="WP_017458111.1">
    <property type="nucleotide sequence ID" value="NZ_FMUI01000006.1"/>
</dbReference>
<feature type="transmembrane region" description="Helical" evidence="7">
    <location>
        <begin position="186"/>
        <end position="206"/>
    </location>
</feature>
<dbReference type="PANTHER" id="PTHR30587:SF2">
    <property type="entry name" value="SURFACE PRESENTATION OF ANTIGENS PROTEIN SPAP"/>
    <property type="match status" value="1"/>
</dbReference>
<organism evidence="8 9">
    <name type="scientific">Kosakonia sacchari</name>
    <dbReference type="NCBI Taxonomy" id="1158459"/>
    <lineage>
        <taxon>Bacteria</taxon>
        <taxon>Pseudomonadati</taxon>
        <taxon>Pseudomonadota</taxon>
        <taxon>Gammaproteobacteria</taxon>
        <taxon>Enterobacterales</taxon>
        <taxon>Enterobacteriaceae</taxon>
        <taxon>Kosakonia</taxon>
    </lineage>
</organism>
<feature type="transmembrane region" description="Helical" evidence="7">
    <location>
        <begin position="160"/>
        <end position="180"/>
    </location>
</feature>
<dbReference type="GeneID" id="23844860"/>
<dbReference type="AlphaFoldDB" id="A0A1G4YCU5"/>
<dbReference type="InterPro" id="IPR005773">
    <property type="entry name" value="T3SS_YscR-like"/>
</dbReference>
<feature type="transmembrane region" description="Helical" evidence="7">
    <location>
        <begin position="54"/>
        <end position="72"/>
    </location>
</feature>
<dbReference type="NCBIfam" id="TIGR01102">
    <property type="entry name" value="yscR"/>
    <property type="match status" value="1"/>
</dbReference>
<keyword evidence="5 7" id="KW-1133">Transmembrane helix</keyword>
<dbReference type="GO" id="GO:0005886">
    <property type="term" value="C:plasma membrane"/>
    <property type="evidence" value="ECO:0007669"/>
    <property type="project" value="UniProtKB-SubCell"/>
</dbReference>
<evidence type="ECO:0000256" key="3">
    <source>
        <dbReference type="ARBA" id="ARBA00022475"/>
    </source>
</evidence>
<keyword evidence="3 7" id="KW-1003">Cell membrane</keyword>
<dbReference type="InterPro" id="IPR005838">
    <property type="entry name" value="T3SS_IM_P"/>
</dbReference>
<dbReference type="PRINTS" id="PR01302">
    <property type="entry name" value="TYPE3IMPPROT"/>
</dbReference>
<reference evidence="8 9" key="1">
    <citation type="submission" date="2016-10" db="EMBL/GenBank/DDBJ databases">
        <authorList>
            <person name="Varghese N."/>
            <person name="Submissions S."/>
        </authorList>
    </citation>
    <scope>NUCLEOTIDE SEQUENCE [LARGE SCALE GENOMIC DNA]</scope>
    <source>
        <strain evidence="8 9">CGMCC 1.12102</strain>
    </source>
</reference>
<evidence type="ECO:0000256" key="1">
    <source>
        <dbReference type="ARBA" id="ARBA00004651"/>
    </source>
</evidence>
<feature type="transmembrane region" description="Helical" evidence="7">
    <location>
        <begin position="12"/>
        <end position="34"/>
    </location>
</feature>
<comment type="similarity">
    <text evidence="2 7">Belongs to the FliP/MopC/SpaP family.</text>
</comment>
<dbReference type="NCBIfam" id="NF009438">
    <property type="entry name" value="PRK12797.1"/>
    <property type="match status" value="1"/>
</dbReference>
<evidence type="ECO:0000256" key="6">
    <source>
        <dbReference type="ARBA" id="ARBA00023136"/>
    </source>
</evidence>
<evidence type="ECO:0000256" key="4">
    <source>
        <dbReference type="ARBA" id="ARBA00022692"/>
    </source>
</evidence>
<name>A0A1G4YCU5_9ENTR</name>
<proteinExistence type="inferred from homology"/>